<evidence type="ECO:0000313" key="1">
    <source>
        <dbReference type="EMBL" id="VFJ92447.1"/>
    </source>
</evidence>
<dbReference type="AlphaFoldDB" id="A0A450UIW5"/>
<reference evidence="1" key="1">
    <citation type="submission" date="2019-02" db="EMBL/GenBank/DDBJ databases">
        <authorList>
            <person name="Gruber-Vodicka R. H."/>
            <person name="Seah K. B. B."/>
        </authorList>
    </citation>
    <scope>NUCLEOTIDE SEQUENCE</scope>
    <source>
        <strain evidence="1">BECK_M7</strain>
    </source>
</reference>
<sequence length="213" mass="23393">MKQDPSNQITELICGIADRCIRLIPGSYPFFRYMCGLLHSVSATDAKRQAKEENAGAGFINKEVDAGPVLARKADDAGLESREPIDADPEPIGEAVASLPRSPHPVEKVPIDELPAERRCWTGNDANRRNYHGRIPEGENPVHLELHWKKNGKAPRKLVGGFILDVAALAKEGYLTQDSSGGIRIRFIRESDGYVYIGRGSDKRIPIGKVVLA</sequence>
<name>A0A450UIW5_9GAMM</name>
<gene>
    <name evidence="1" type="ORF">BECKLFY1418B_GA0070995_103516</name>
</gene>
<dbReference type="EMBL" id="CAADFF010000035">
    <property type="protein sequence ID" value="VFJ92447.1"/>
    <property type="molecule type" value="Genomic_DNA"/>
</dbReference>
<protein>
    <submittedName>
        <fullName evidence="1">Uncharacterized protein</fullName>
    </submittedName>
</protein>
<organism evidence="1">
    <name type="scientific">Candidatus Kentrum sp. LFY</name>
    <dbReference type="NCBI Taxonomy" id="2126342"/>
    <lineage>
        <taxon>Bacteria</taxon>
        <taxon>Pseudomonadati</taxon>
        <taxon>Pseudomonadota</taxon>
        <taxon>Gammaproteobacteria</taxon>
        <taxon>Candidatus Kentrum</taxon>
    </lineage>
</organism>
<accession>A0A450UIW5</accession>
<proteinExistence type="predicted"/>